<keyword evidence="4" id="KW-1185">Reference proteome</keyword>
<dbReference type="Proteomes" id="UP001157069">
    <property type="component" value="Unassembled WGS sequence"/>
</dbReference>
<protein>
    <submittedName>
        <fullName evidence="3">Amidohydrolase</fullName>
    </submittedName>
</protein>
<organism evidence="3 4">
    <name type="scientific">Homoserinibacter gongjuensis</name>
    <dbReference type="NCBI Taxonomy" id="1162968"/>
    <lineage>
        <taxon>Bacteria</taxon>
        <taxon>Bacillati</taxon>
        <taxon>Actinomycetota</taxon>
        <taxon>Actinomycetes</taxon>
        <taxon>Micrococcales</taxon>
        <taxon>Microbacteriaceae</taxon>
        <taxon>Homoserinibacter</taxon>
    </lineage>
</organism>
<dbReference type="SUPFAM" id="SSF51556">
    <property type="entry name" value="Metallo-dependent hydrolases"/>
    <property type="match status" value="1"/>
</dbReference>
<proteinExistence type="predicted"/>
<evidence type="ECO:0000313" key="4">
    <source>
        <dbReference type="Proteomes" id="UP001157069"/>
    </source>
</evidence>
<feature type="domain" description="Amidohydrolase 3" evidence="2">
    <location>
        <begin position="1"/>
        <end position="435"/>
    </location>
</feature>
<dbReference type="Gene3D" id="3.10.310.70">
    <property type="match status" value="1"/>
</dbReference>
<evidence type="ECO:0000313" key="3">
    <source>
        <dbReference type="EMBL" id="GMA89592.1"/>
    </source>
</evidence>
<dbReference type="PANTHER" id="PTHR22642:SF2">
    <property type="entry name" value="PROTEIN LONG AFTER FAR-RED 3"/>
    <property type="match status" value="1"/>
</dbReference>
<dbReference type="Gene3D" id="3.20.20.140">
    <property type="entry name" value="Metal-dependent hydrolases"/>
    <property type="match status" value="1"/>
</dbReference>
<sequence length="459" mass="48806">MPGLWDGHVHTGQWAAVSRRLDLSSARSAAEAAALVRARLDAGWDADEVLLGYGFRDALWPDAPTPELLDAGEVAVALISGDVHTVWSNRALLRRMGLGEHDWLLKEQPAFDLGVRLSATDDATLDRWIADAARTASARGVTGIVDLDMGGNVDAWQRRIGAGLHAWRVRACLYPVDLASARVHALRSGGLVPGTDGLVSVGWFKLFTDGALNSRTAWCADPYPDAEPPHDHGLPSYADGELLEAAREALAAGLVPTIHAIGDRAVTQALDVFAALDIPADAPLPPRMEHAQLVADADLPRFGQLGIHASVQPEHAMDDRDVADHHWAGRTGRAFAYRSLLDAGAVLELGSDAPVSPLDPWVTIAAAVTRSRDGREPWHPEQRLSLADALPASWGGVAGLEVGGPGDLAILDADPHATDPDALRTLPVHGTVVAGSLHPQAVEERPPEAAASRNRRRDG</sequence>
<dbReference type="Pfam" id="PF07969">
    <property type="entry name" value="Amidohydro_3"/>
    <property type="match status" value="1"/>
</dbReference>
<accession>A0ABQ6JMS8</accession>
<dbReference type="EMBL" id="BSVA01000001">
    <property type="protein sequence ID" value="GMA89592.1"/>
    <property type="molecule type" value="Genomic_DNA"/>
</dbReference>
<evidence type="ECO:0000256" key="1">
    <source>
        <dbReference type="SAM" id="MobiDB-lite"/>
    </source>
</evidence>
<dbReference type="PANTHER" id="PTHR22642">
    <property type="entry name" value="IMIDAZOLONEPROPIONASE"/>
    <property type="match status" value="1"/>
</dbReference>
<reference evidence="4" key="1">
    <citation type="journal article" date="2019" name="Int. J. Syst. Evol. Microbiol.">
        <title>The Global Catalogue of Microorganisms (GCM) 10K type strain sequencing project: providing services to taxonomists for standard genome sequencing and annotation.</title>
        <authorList>
            <consortium name="The Broad Institute Genomics Platform"/>
            <consortium name="The Broad Institute Genome Sequencing Center for Infectious Disease"/>
            <person name="Wu L."/>
            <person name="Ma J."/>
        </authorList>
    </citation>
    <scope>NUCLEOTIDE SEQUENCE [LARGE SCALE GENOMIC DNA]</scope>
    <source>
        <strain evidence="4">NBRC 108755</strain>
    </source>
</reference>
<name>A0ABQ6JMS8_9MICO</name>
<dbReference type="InterPro" id="IPR032466">
    <property type="entry name" value="Metal_Hydrolase"/>
</dbReference>
<gene>
    <name evidence="3" type="ORF">GCM10025869_01210</name>
</gene>
<comment type="caution">
    <text evidence="3">The sequence shown here is derived from an EMBL/GenBank/DDBJ whole genome shotgun (WGS) entry which is preliminary data.</text>
</comment>
<evidence type="ECO:0000259" key="2">
    <source>
        <dbReference type="Pfam" id="PF07969"/>
    </source>
</evidence>
<dbReference type="InterPro" id="IPR013108">
    <property type="entry name" value="Amidohydro_3"/>
</dbReference>
<dbReference type="RefSeq" id="WP_284296938.1">
    <property type="nucleotide sequence ID" value="NZ_BSVA01000001.1"/>
</dbReference>
<feature type="region of interest" description="Disordered" evidence="1">
    <location>
        <begin position="435"/>
        <end position="459"/>
    </location>
</feature>